<reference evidence="8 9" key="1">
    <citation type="submission" date="2024-05" db="EMBL/GenBank/DDBJ databases">
        <title>De novo assembly of an allotetraploid wild potato.</title>
        <authorList>
            <person name="Hosaka A.J."/>
        </authorList>
    </citation>
    <scope>NUCLEOTIDE SEQUENCE [LARGE SCALE GENOMIC DNA]</scope>
    <source>
        <tissue evidence="8">Young leaves</tissue>
    </source>
</reference>
<dbReference type="Gene3D" id="2.30.30.140">
    <property type="match status" value="1"/>
</dbReference>
<dbReference type="PANTHER" id="PTHR10880">
    <property type="entry name" value="MORTALITY FACTOR 4-LIKE PROTEIN"/>
    <property type="match status" value="1"/>
</dbReference>
<dbReference type="InterPro" id="IPR038217">
    <property type="entry name" value="MRG_C_sf"/>
</dbReference>
<comment type="caution">
    <text evidence="8">The sequence shown here is derived from an EMBL/GenBank/DDBJ whole genome shotgun (WGS) entry which is preliminary data.</text>
</comment>
<dbReference type="InterPro" id="IPR008676">
    <property type="entry name" value="MRG"/>
</dbReference>
<evidence type="ECO:0000256" key="4">
    <source>
        <dbReference type="ARBA" id="ARBA00023163"/>
    </source>
</evidence>
<dbReference type="GO" id="GO:0006325">
    <property type="term" value="P:chromatin organization"/>
    <property type="evidence" value="ECO:0007669"/>
    <property type="project" value="UniProtKB-KW"/>
</dbReference>
<organism evidence="8 9">
    <name type="scientific">Solanum stoloniferum</name>
    <dbReference type="NCBI Taxonomy" id="62892"/>
    <lineage>
        <taxon>Eukaryota</taxon>
        <taxon>Viridiplantae</taxon>
        <taxon>Streptophyta</taxon>
        <taxon>Embryophyta</taxon>
        <taxon>Tracheophyta</taxon>
        <taxon>Spermatophyta</taxon>
        <taxon>Magnoliopsida</taxon>
        <taxon>eudicotyledons</taxon>
        <taxon>Gunneridae</taxon>
        <taxon>Pentapetalae</taxon>
        <taxon>asterids</taxon>
        <taxon>lamiids</taxon>
        <taxon>Solanales</taxon>
        <taxon>Solanaceae</taxon>
        <taxon>Solanoideae</taxon>
        <taxon>Solaneae</taxon>
        <taxon>Solanum</taxon>
    </lineage>
</organism>
<sequence length="346" mass="39521">LFLKPIKKWETNSSVTYGKRRRRYYCSEVSDKRKWLTQKTTLLPTAKTPPVAFPTLNLVSTLKARRFSLIMALASTKQRSKKQSYGRTNGDTSFITFWDEWVGADRLMKHTEDNVLKQQALDKKQGMEKSTKSGRSAPAKPKSSADVKLDKEETKSNVPKGKKRKTDSGAEKGNVSVEKLVKIQIPSTLKKQLVDDWEFIMHQNKLVKLPRSPCVDDILTKYLEYRSKKDGMMTDSVGEILNGIRCYFDKALPALLLYKKERQQYHEAVSDNISPSSVYGAEHLLRLFVKLPELIAYAKIDEESLTKLQQKFLDFLKFLQKNQGTFFLSAYDGPKASEGNGKDKES</sequence>
<evidence type="ECO:0000313" key="9">
    <source>
        <dbReference type="Proteomes" id="UP001627284"/>
    </source>
</evidence>
<dbReference type="GO" id="GO:0048586">
    <property type="term" value="P:regulation of long-day photoperiodism, flowering"/>
    <property type="evidence" value="ECO:0007669"/>
    <property type="project" value="UniProtKB-ARBA"/>
</dbReference>
<dbReference type="Proteomes" id="UP001627284">
    <property type="component" value="Unassembled WGS sequence"/>
</dbReference>
<dbReference type="Gene3D" id="1.10.274.30">
    <property type="entry name" value="MRG domain"/>
    <property type="match status" value="1"/>
</dbReference>
<feature type="non-terminal residue" evidence="8">
    <location>
        <position position="1"/>
    </location>
</feature>
<keyword evidence="2" id="KW-0156">Chromatin regulator</keyword>
<dbReference type="FunFam" id="1.10.274.30:FF:000005">
    <property type="entry name" value="Chromatin modification-related protein EAF3"/>
    <property type="match status" value="1"/>
</dbReference>
<feature type="compositionally biased region" description="Basic and acidic residues" evidence="6">
    <location>
        <begin position="143"/>
        <end position="155"/>
    </location>
</feature>
<dbReference type="EMBL" id="JBJKTR010000002">
    <property type="protein sequence ID" value="KAL3378367.1"/>
    <property type="molecule type" value="Genomic_DNA"/>
</dbReference>
<keyword evidence="4" id="KW-0804">Transcription</keyword>
<feature type="compositionally biased region" description="Basic and acidic residues" evidence="6">
    <location>
        <begin position="119"/>
        <end position="131"/>
    </location>
</feature>
<evidence type="ECO:0000259" key="7">
    <source>
        <dbReference type="Pfam" id="PF05712"/>
    </source>
</evidence>
<dbReference type="InterPro" id="IPR016197">
    <property type="entry name" value="Chromo-like_dom_sf"/>
</dbReference>
<evidence type="ECO:0000256" key="5">
    <source>
        <dbReference type="ARBA" id="ARBA00023242"/>
    </source>
</evidence>
<dbReference type="AlphaFoldDB" id="A0ABD2VB16"/>
<dbReference type="GO" id="GO:0005634">
    <property type="term" value="C:nucleus"/>
    <property type="evidence" value="ECO:0007669"/>
    <property type="project" value="UniProtKB-SubCell"/>
</dbReference>
<comment type="subcellular location">
    <subcellularLocation>
        <location evidence="1">Nucleus</location>
    </subcellularLocation>
</comment>
<gene>
    <name evidence="8" type="ORF">AABB24_004336</name>
</gene>
<dbReference type="GO" id="GO:1990841">
    <property type="term" value="F:promoter-specific chromatin binding"/>
    <property type="evidence" value="ECO:0007669"/>
    <property type="project" value="UniProtKB-ARBA"/>
</dbReference>
<evidence type="ECO:0000256" key="2">
    <source>
        <dbReference type="ARBA" id="ARBA00022853"/>
    </source>
</evidence>
<evidence type="ECO:0000256" key="6">
    <source>
        <dbReference type="SAM" id="MobiDB-lite"/>
    </source>
</evidence>
<keyword evidence="3" id="KW-0805">Transcription regulation</keyword>
<keyword evidence="9" id="KW-1185">Reference proteome</keyword>
<dbReference type="PROSITE" id="PS51640">
    <property type="entry name" value="MRG"/>
    <property type="match status" value="1"/>
</dbReference>
<evidence type="ECO:0000313" key="8">
    <source>
        <dbReference type="EMBL" id="KAL3378367.1"/>
    </source>
</evidence>
<dbReference type="SUPFAM" id="SSF54160">
    <property type="entry name" value="Chromo domain-like"/>
    <property type="match status" value="1"/>
</dbReference>
<keyword evidence="5" id="KW-0539">Nucleus</keyword>
<accession>A0ABD2VB16</accession>
<name>A0ABD2VB16_9SOLN</name>
<dbReference type="Pfam" id="PF05712">
    <property type="entry name" value="MRG"/>
    <property type="match status" value="1"/>
</dbReference>
<feature type="domain" description="MRG" evidence="7">
    <location>
        <begin position="162"/>
        <end position="331"/>
    </location>
</feature>
<evidence type="ECO:0000256" key="1">
    <source>
        <dbReference type="ARBA" id="ARBA00004123"/>
    </source>
</evidence>
<proteinExistence type="predicted"/>
<protein>
    <recommendedName>
        <fullName evidence="7">MRG domain-containing protein</fullName>
    </recommendedName>
</protein>
<dbReference type="InterPro" id="IPR026541">
    <property type="entry name" value="MRG_dom"/>
</dbReference>
<feature type="region of interest" description="Disordered" evidence="6">
    <location>
        <begin position="119"/>
        <end position="171"/>
    </location>
</feature>
<dbReference type="PANTHER" id="PTHR10880:SF15">
    <property type="entry name" value="MSL COMPLEX SUBUNIT 3"/>
    <property type="match status" value="1"/>
</dbReference>
<evidence type="ECO:0000256" key="3">
    <source>
        <dbReference type="ARBA" id="ARBA00023015"/>
    </source>
</evidence>